<dbReference type="AlphaFoldDB" id="A0A2P6RY86"/>
<dbReference type="InterPro" id="IPR003690">
    <property type="entry name" value="MTERF"/>
</dbReference>
<sequence length="405" mass="46683">MFGLYCRTRLQLVFPSYLCFRKTPPFITSFSSKSLSGDEKGRSFTVSYFVNSFGFSPELALFLSKKHKIQFESREKPDSVIKLLKHYGLTGTHVSEIARKRPHLFLFNAEKTLLPKLEFFCSIGISGTVLARLLCNNPRILALSLERSLRPCYDLTKTLRIPDEKLRYFFGDFRRNSLERLCIVARNIPVLIAHDVPQSSFPLWVPFYFRALSFDSEKVKTNVHKVISMGFDPSSATFMKALYVISVTDTLKWEQKMEFYSKWGWTEDDVLLAFRRSPLFMSFSEKIISSKMDFYVNTMGCQPSDVVGCPDVLTYSLEKRIIPRCSVIRLLQLEGLIAKEDVSILTILQKSEKWFLERFVIKYQEQVPELLTSYKEKISLAKFGLGLDERGGVKQVEGKACYSAF</sequence>
<gene>
    <name evidence="4" type="ORF">RchiOBHm_Chr2g0143951</name>
</gene>
<dbReference type="PANTHER" id="PTHR13068:SF133">
    <property type="entry name" value="MITOCHONDRIAL TRANSCRIPTION TERMINATION FACTOR FAMILY PROTEIN"/>
    <property type="match status" value="1"/>
</dbReference>
<dbReference type="EMBL" id="PDCK01000040">
    <property type="protein sequence ID" value="PRQ51399.1"/>
    <property type="molecule type" value="Genomic_DNA"/>
</dbReference>
<evidence type="ECO:0000256" key="3">
    <source>
        <dbReference type="ARBA" id="ARBA00022946"/>
    </source>
</evidence>
<dbReference type="GO" id="GO:0003676">
    <property type="term" value="F:nucleic acid binding"/>
    <property type="evidence" value="ECO:0007669"/>
    <property type="project" value="InterPro"/>
</dbReference>
<accession>A0A2P6RY86</accession>
<evidence type="ECO:0000313" key="4">
    <source>
        <dbReference type="EMBL" id="PRQ51399.1"/>
    </source>
</evidence>
<dbReference type="SMART" id="SM00733">
    <property type="entry name" value="Mterf"/>
    <property type="match status" value="5"/>
</dbReference>
<dbReference type="Gramene" id="PRQ51399">
    <property type="protein sequence ID" value="PRQ51399"/>
    <property type="gene ID" value="RchiOBHm_Chr2g0143951"/>
</dbReference>
<keyword evidence="2" id="KW-0804">Transcription</keyword>
<keyword evidence="2" id="KW-0805">Transcription regulation</keyword>
<dbReference type="Pfam" id="PF02536">
    <property type="entry name" value="mTERF"/>
    <property type="match status" value="2"/>
</dbReference>
<dbReference type="OMA" id="WGHLRFA"/>
<evidence type="ECO:0000256" key="1">
    <source>
        <dbReference type="ARBA" id="ARBA00007692"/>
    </source>
</evidence>
<keyword evidence="3" id="KW-0809">Transit peptide</keyword>
<name>A0A2P6RY86_ROSCH</name>
<dbReference type="Proteomes" id="UP000238479">
    <property type="component" value="Chromosome 2"/>
</dbReference>
<dbReference type="Gene3D" id="1.25.70.10">
    <property type="entry name" value="Transcription termination factor 3, mitochondrial"/>
    <property type="match status" value="2"/>
</dbReference>
<dbReference type="InterPro" id="IPR038538">
    <property type="entry name" value="MTERF_sf"/>
</dbReference>
<reference evidence="4 5" key="1">
    <citation type="journal article" date="2018" name="Nat. Genet.">
        <title>The Rosa genome provides new insights in the design of modern roses.</title>
        <authorList>
            <person name="Bendahmane M."/>
        </authorList>
    </citation>
    <scope>NUCLEOTIDE SEQUENCE [LARGE SCALE GENOMIC DNA]</scope>
    <source>
        <strain evidence="5">cv. Old Blush</strain>
    </source>
</reference>
<comment type="caution">
    <text evidence="4">The sequence shown here is derived from an EMBL/GenBank/DDBJ whole genome shotgun (WGS) entry which is preliminary data.</text>
</comment>
<dbReference type="FunFam" id="1.25.70.10:FF:000001">
    <property type="entry name" value="Mitochondrial transcription termination factor-like"/>
    <property type="match status" value="1"/>
</dbReference>
<proteinExistence type="inferred from homology"/>
<protein>
    <submittedName>
        <fullName evidence="4">Putative transcription regulator mTERF family</fullName>
    </submittedName>
</protein>
<comment type="similarity">
    <text evidence="1">Belongs to the mTERF family.</text>
</comment>
<keyword evidence="2" id="KW-0806">Transcription termination</keyword>
<evidence type="ECO:0000256" key="2">
    <source>
        <dbReference type="ARBA" id="ARBA00022472"/>
    </source>
</evidence>
<organism evidence="4 5">
    <name type="scientific">Rosa chinensis</name>
    <name type="common">China rose</name>
    <dbReference type="NCBI Taxonomy" id="74649"/>
    <lineage>
        <taxon>Eukaryota</taxon>
        <taxon>Viridiplantae</taxon>
        <taxon>Streptophyta</taxon>
        <taxon>Embryophyta</taxon>
        <taxon>Tracheophyta</taxon>
        <taxon>Spermatophyta</taxon>
        <taxon>Magnoliopsida</taxon>
        <taxon>eudicotyledons</taxon>
        <taxon>Gunneridae</taxon>
        <taxon>Pentapetalae</taxon>
        <taxon>rosids</taxon>
        <taxon>fabids</taxon>
        <taxon>Rosales</taxon>
        <taxon>Rosaceae</taxon>
        <taxon>Rosoideae</taxon>
        <taxon>Rosoideae incertae sedis</taxon>
        <taxon>Rosa</taxon>
    </lineage>
</organism>
<evidence type="ECO:0000313" key="5">
    <source>
        <dbReference type="Proteomes" id="UP000238479"/>
    </source>
</evidence>
<keyword evidence="5" id="KW-1185">Reference proteome</keyword>
<dbReference type="OrthoDB" id="1158866at2759"/>
<dbReference type="GO" id="GO:0006353">
    <property type="term" value="P:DNA-templated transcription termination"/>
    <property type="evidence" value="ECO:0007669"/>
    <property type="project" value="UniProtKB-KW"/>
</dbReference>
<dbReference type="PANTHER" id="PTHR13068">
    <property type="entry name" value="CGI-12 PROTEIN-RELATED"/>
    <property type="match status" value="1"/>
</dbReference>